<dbReference type="NCBIfam" id="NF002010">
    <property type="entry name" value="PRK00811.1"/>
    <property type="match status" value="1"/>
</dbReference>
<evidence type="ECO:0000256" key="3">
    <source>
        <dbReference type="PROSITE-ProRule" id="PRU00354"/>
    </source>
</evidence>
<evidence type="ECO:0000313" key="6">
    <source>
        <dbReference type="Proteomes" id="UP000694941"/>
    </source>
</evidence>
<evidence type="ECO:0000256" key="4">
    <source>
        <dbReference type="RuleBase" id="RU003836"/>
    </source>
</evidence>
<keyword evidence="6" id="KW-1185">Reference proteome</keyword>
<proteinExistence type="inferred from homology"/>
<dbReference type="InterPro" id="IPR030374">
    <property type="entry name" value="PABS"/>
</dbReference>
<dbReference type="InterPro" id="IPR035246">
    <property type="entry name" value="Spermidine_synt_N"/>
</dbReference>
<dbReference type="Proteomes" id="UP000694941">
    <property type="component" value="Unplaced"/>
</dbReference>
<evidence type="ECO:0000256" key="1">
    <source>
        <dbReference type="ARBA" id="ARBA00007867"/>
    </source>
</evidence>
<dbReference type="Pfam" id="PF17284">
    <property type="entry name" value="Spermine_synt_N"/>
    <property type="match status" value="1"/>
</dbReference>
<accession>A0ABM1BMT5</accession>
<dbReference type="RefSeq" id="XP_013785160.2">
    <property type="nucleotide sequence ID" value="XM_013929706.2"/>
</dbReference>
<evidence type="ECO:0000313" key="8">
    <source>
        <dbReference type="RefSeq" id="XP_013785161.2"/>
    </source>
</evidence>
<reference evidence="7 8" key="1">
    <citation type="submission" date="2025-05" db="UniProtKB">
        <authorList>
            <consortium name="RefSeq"/>
        </authorList>
    </citation>
    <scope>IDENTIFICATION</scope>
    <source>
        <tissue evidence="7 8">Muscle</tissue>
    </source>
</reference>
<keyword evidence="3" id="KW-0620">Polyamine biosynthesis</keyword>
<dbReference type="InterPro" id="IPR001045">
    <property type="entry name" value="Spermi_synthase"/>
</dbReference>
<dbReference type="RefSeq" id="XP_013785162.2">
    <property type="nucleotide sequence ID" value="XM_013929708.2"/>
</dbReference>
<dbReference type="NCBIfam" id="TIGR00417">
    <property type="entry name" value="speE"/>
    <property type="match status" value="1"/>
</dbReference>
<dbReference type="Pfam" id="PF01564">
    <property type="entry name" value="Spermine_synth"/>
    <property type="match status" value="1"/>
</dbReference>
<dbReference type="GeneID" id="106469237"/>
<dbReference type="HAMAP" id="MF_00198">
    <property type="entry name" value="Spermidine_synth"/>
    <property type="match status" value="1"/>
</dbReference>
<dbReference type="InterPro" id="IPR030373">
    <property type="entry name" value="PABS_CS"/>
</dbReference>
<sequence>MDAFKKGWFSETGLDCSDQTVVSYNVEKILYHGRSDYQDILVFENKFFGRVLVLDNAIQCSEKDESAYQEMITFLPLNSHPNPKKVLVIGGGDGGVVREVVKHPSVETVVLCEIDEKVIEISKEYLPFMAEGLNSPKLVQYIMDGAEFMKSHQKEFDVVITDSPDPNGPAVSLFKKTYYEAVKEALKPGGILCSQAESFWYDLKLIQEMTKMVYDIYPVVEYASVYIPSYVGGQIGFLLCSTDPEINFRRPKHIMSSKELLSCNLKYYTPEIHEASFVLPGFVKKKLFGTS</sequence>
<dbReference type="SUPFAM" id="SSF53335">
    <property type="entry name" value="S-adenosyl-L-methionine-dependent methyltransferases"/>
    <property type="match status" value="1"/>
</dbReference>
<dbReference type="PANTHER" id="PTHR11558">
    <property type="entry name" value="SPERMIDINE/SPERMINE SYNTHASE"/>
    <property type="match status" value="1"/>
</dbReference>
<dbReference type="InterPro" id="IPR037163">
    <property type="entry name" value="Spermidine_synt_N_sf"/>
</dbReference>
<feature type="domain" description="PABS" evidence="5">
    <location>
        <begin position="6"/>
        <end position="242"/>
    </location>
</feature>
<dbReference type="Gene3D" id="3.40.50.150">
    <property type="entry name" value="Vaccinia Virus protein VP39"/>
    <property type="match status" value="1"/>
</dbReference>
<dbReference type="RefSeq" id="XP_013785161.2">
    <property type="nucleotide sequence ID" value="XM_013929707.2"/>
</dbReference>
<dbReference type="PANTHER" id="PTHR11558:SF11">
    <property type="entry name" value="SPERMIDINE SYNTHASE"/>
    <property type="match status" value="1"/>
</dbReference>
<dbReference type="InterPro" id="IPR029063">
    <property type="entry name" value="SAM-dependent_MTases_sf"/>
</dbReference>
<evidence type="ECO:0000313" key="7">
    <source>
        <dbReference type="RefSeq" id="XP_013785160.2"/>
    </source>
</evidence>
<protein>
    <submittedName>
        <fullName evidence="7 8">Spermidine synthase-like</fullName>
    </submittedName>
</protein>
<organism evidence="6 9">
    <name type="scientific">Limulus polyphemus</name>
    <name type="common">Atlantic horseshoe crab</name>
    <dbReference type="NCBI Taxonomy" id="6850"/>
    <lineage>
        <taxon>Eukaryota</taxon>
        <taxon>Metazoa</taxon>
        <taxon>Ecdysozoa</taxon>
        <taxon>Arthropoda</taxon>
        <taxon>Chelicerata</taxon>
        <taxon>Merostomata</taxon>
        <taxon>Xiphosura</taxon>
        <taxon>Limulidae</taxon>
        <taxon>Limulus</taxon>
    </lineage>
</organism>
<dbReference type="PROSITE" id="PS01330">
    <property type="entry name" value="PABS_1"/>
    <property type="match status" value="1"/>
</dbReference>
<comment type="similarity">
    <text evidence="1 4">Belongs to the spermidine/spermine synthase family.</text>
</comment>
<name>A0ABM1BMT5_LIMPO</name>
<keyword evidence="2 3" id="KW-0808">Transferase</keyword>
<evidence type="ECO:0000256" key="2">
    <source>
        <dbReference type="ARBA" id="ARBA00022679"/>
    </source>
</evidence>
<evidence type="ECO:0000313" key="9">
    <source>
        <dbReference type="RefSeq" id="XP_013785162.2"/>
    </source>
</evidence>
<feature type="active site" description="Proton acceptor" evidence="3">
    <location>
        <position position="162"/>
    </location>
</feature>
<dbReference type="Gene3D" id="2.30.140.10">
    <property type="entry name" value="Spermidine synthase, tetramerisation domain"/>
    <property type="match status" value="1"/>
</dbReference>
<evidence type="ECO:0000259" key="5">
    <source>
        <dbReference type="PROSITE" id="PS51006"/>
    </source>
</evidence>
<dbReference type="PROSITE" id="PS51006">
    <property type="entry name" value="PABS_2"/>
    <property type="match status" value="1"/>
</dbReference>
<gene>
    <name evidence="7 8 9" type="primary">LOC106469237</name>
</gene>